<comment type="caution">
    <text evidence="4">The sequence shown here is derived from an EMBL/GenBank/DDBJ whole genome shotgun (WGS) entry which is preliminary data.</text>
</comment>
<protein>
    <recommendedName>
        <fullName evidence="6">SusF/SusE family outer membrane protein</fullName>
    </recommendedName>
</protein>
<feature type="domain" description="SusE outer membrane protein" evidence="2">
    <location>
        <begin position="25"/>
        <end position="125"/>
    </location>
</feature>
<keyword evidence="1" id="KW-0732">Signal</keyword>
<feature type="signal peptide" evidence="1">
    <location>
        <begin position="1"/>
        <end position="23"/>
    </location>
</feature>
<dbReference type="RefSeq" id="WP_189360384.1">
    <property type="nucleotide sequence ID" value="NZ_BMWZ01000003.1"/>
</dbReference>
<evidence type="ECO:0000313" key="5">
    <source>
        <dbReference type="Proteomes" id="UP000636004"/>
    </source>
</evidence>
<dbReference type="InterPro" id="IPR025970">
    <property type="entry name" value="SusE"/>
</dbReference>
<feature type="domain" description="Outer membrane protein SusF/SusE-like C-terminal" evidence="3">
    <location>
        <begin position="376"/>
        <end position="459"/>
    </location>
</feature>
<dbReference type="EMBL" id="BMWZ01000003">
    <property type="protein sequence ID" value="GGZ80193.1"/>
    <property type="molecule type" value="Genomic_DNA"/>
</dbReference>
<dbReference type="PROSITE" id="PS51257">
    <property type="entry name" value="PROKAR_LIPOPROTEIN"/>
    <property type="match status" value="1"/>
</dbReference>
<reference evidence="4" key="1">
    <citation type="journal article" date="2014" name="Int. J. Syst. Evol. Microbiol.">
        <title>Complete genome sequence of Corynebacterium casei LMG S-19264T (=DSM 44701T), isolated from a smear-ripened cheese.</title>
        <authorList>
            <consortium name="US DOE Joint Genome Institute (JGI-PGF)"/>
            <person name="Walter F."/>
            <person name="Albersmeier A."/>
            <person name="Kalinowski J."/>
            <person name="Ruckert C."/>
        </authorList>
    </citation>
    <scope>NUCLEOTIDE SEQUENCE</scope>
    <source>
        <strain evidence="4">KCTC 12710</strain>
    </source>
</reference>
<dbReference type="InterPro" id="IPR032187">
    <property type="entry name" value="SusF/SusE-like_C"/>
</dbReference>
<proteinExistence type="predicted"/>
<sequence>MNTFIKKLSFLFLSLALVFTACENEETLNLTSPDPALTLQQPGISTVFLNFSLPDNPAFTITWNDDLTEGGTYNIEMDTAADFGAASTIGTSETNSFTMTVSEFNNAIANTGVETFKDIPVYMRVLANGTVSNSILMLATTYPVNAPVITTPTDGASFVLSIDNNNDLATSVTWTDPILDSSLDMDIEYVVETALAGTDFALPIEAGNIRNLSTIDLTHAQLNAAAIQSGIEPDTTGDLDMRITATITDISTGSVLERISDPIKITVSTYMTSLDLSTPWGVVGSGANDWGATPDLPFFTTETEGVLAAYVNLIDGEIKFRQNNSWDAPNINYGDNGADGTLEEGGANIPVTAGSYKITMDLNTLTYTIEPFSLGIVGGAYNDWGATPDFMLDYDQYSDVFRGIVTLIDGEMKFRMNNDWGTNWGDDGADGTLDEGGANIVVTAGIYIATVNLNDMTYTLEPIDYVWGLVGGAYNEWGATPDAQFNRDWSRPFDDIWILNDVTLIDGEYKFRANNDWDVNYGDDGGDGILDAGGANLVTTAGTYSFVLDFTDPTKPTYTKK</sequence>
<feature type="domain" description="Outer membrane protein SusF/SusE-like C-terminal" evidence="3">
    <location>
        <begin position="282"/>
        <end position="368"/>
    </location>
</feature>
<dbReference type="Gene3D" id="2.60.40.3620">
    <property type="match status" value="3"/>
</dbReference>
<dbReference type="Proteomes" id="UP000636004">
    <property type="component" value="Unassembled WGS sequence"/>
</dbReference>
<feature type="chain" id="PRO_5038054437" description="SusF/SusE family outer membrane protein" evidence="1">
    <location>
        <begin position="24"/>
        <end position="561"/>
    </location>
</feature>
<name>A0A918R0N7_9FLAO</name>
<dbReference type="AlphaFoldDB" id="A0A918R0N7"/>
<organism evidence="4 5">
    <name type="scientific">Algibacter mikhailovii</name>
    <dbReference type="NCBI Taxonomy" id="425498"/>
    <lineage>
        <taxon>Bacteria</taxon>
        <taxon>Pseudomonadati</taxon>
        <taxon>Bacteroidota</taxon>
        <taxon>Flavobacteriia</taxon>
        <taxon>Flavobacteriales</taxon>
        <taxon>Flavobacteriaceae</taxon>
        <taxon>Algibacter</taxon>
    </lineage>
</organism>
<evidence type="ECO:0008006" key="6">
    <source>
        <dbReference type="Google" id="ProtNLM"/>
    </source>
</evidence>
<gene>
    <name evidence="4" type="ORF">GCM10007028_17280</name>
</gene>
<feature type="domain" description="SusE outer membrane protein" evidence="2">
    <location>
        <begin position="144"/>
        <end position="243"/>
    </location>
</feature>
<keyword evidence="5" id="KW-1185">Reference proteome</keyword>
<dbReference type="CDD" id="cd12956">
    <property type="entry name" value="CBM_SusE-F_like"/>
    <property type="match status" value="2"/>
</dbReference>
<evidence type="ECO:0000259" key="3">
    <source>
        <dbReference type="Pfam" id="PF16411"/>
    </source>
</evidence>
<evidence type="ECO:0000256" key="1">
    <source>
        <dbReference type="SAM" id="SignalP"/>
    </source>
</evidence>
<evidence type="ECO:0000313" key="4">
    <source>
        <dbReference type="EMBL" id="GGZ80193.1"/>
    </source>
</evidence>
<reference evidence="4" key="2">
    <citation type="submission" date="2020-09" db="EMBL/GenBank/DDBJ databases">
        <authorList>
            <person name="Sun Q."/>
            <person name="Kim S."/>
        </authorList>
    </citation>
    <scope>NUCLEOTIDE SEQUENCE</scope>
    <source>
        <strain evidence="4">KCTC 12710</strain>
    </source>
</reference>
<accession>A0A918R0N7</accession>
<dbReference type="Pfam" id="PF16411">
    <property type="entry name" value="SusF_SusE"/>
    <property type="match status" value="2"/>
</dbReference>
<evidence type="ECO:0000259" key="2">
    <source>
        <dbReference type="Pfam" id="PF14292"/>
    </source>
</evidence>
<dbReference type="Pfam" id="PF14292">
    <property type="entry name" value="SusE"/>
    <property type="match status" value="2"/>
</dbReference>